<gene>
    <name evidence="4" type="ORF">AKO1_010387</name>
    <name evidence="3" type="ORF">AKO1_013642</name>
</gene>
<dbReference type="EMBL" id="JAOPGA020000479">
    <property type="protein sequence ID" value="KAL0478901.1"/>
    <property type="molecule type" value="Genomic_DNA"/>
</dbReference>
<dbReference type="AlphaFoldDB" id="A0AAW2YL43"/>
<feature type="chain" id="PRO_5044718126" evidence="2">
    <location>
        <begin position="20"/>
        <end position="248"/>
    </location>
</feature>
<comment type="caution">
    <text evidence="3">The sequence shown here is derived from an EMBL/GenBank/DDBJ whole genome shotgun (WGS) entry which is preliminary data.</text>
</comment>
<evidence type="ECO:0000313" key="3">
    <source>
        <dbReference type="EMBL" id="KAL0477867.1"/>
    </source>
</evidence>
<evidence type="ECO:0000256" key="2">
    <source>
        <dbReference type="SAM" id="SignalP"/>
    </source>
</evidence>
<keyword evidence="1" id="KW-0812">Transmembrane</keyword>
<keyword evidence="1" id="KW-1133">Transmembrane helix</keyword>
<sequence>MNLNYMGLALALMTFCVLADINTTSITDGVYDKSKNLKTIRRSFKARSLPEVSRSNEYMDIGMLSGNDMRSIAYLQVSLDDLLSKGDAVHRAEVVYFARADKHPAVVTCTLTQGDVDIENITSQSQPHLTSLTSSSLVPTGLAHVRTEIDASINYETISVEMTSNYPVFIEKDSMYIELLVARQPDPWISEPGNMWTVVGLAVGFGLICATASIMVIVAILCIIYIKRRNFKKRLQVMPLPTPLEYYE</sequence>
<organism evidence="3 5">
    <name type="scientific">Acrasis kona</name>
    <dbReference type="NCBI Taxonomy" id="1008807"/>
    <lineage>
        <taxon>Eukaryota</taxon>
        <taxon>Discoba</taxon>
        <taxon>Heterolobosea</taxon>
        <taxon>Tetramitia</taxon>
        <taxon>Eutetramitia</taxon>
        <taxon>Acrasidae</taxon>
        <taxon>Acrasis</taxon>
    </lineage>
</organism>
<keyword evidence="1" id="KW-0472">Membrane</keyword>
<evidence type="ECO:0000313" key="5">
    <source>
        <dbReference type="Proteomes" id="UP001431209"/>
    </source>
</evidence>
<protein>
    <submittedName>
        <fullName evidence="3">23S rRNA (Uracil(747)-C(5))-methyltransferase RlmC</fullName>
    </submittedName>
</protein>
<dbReference type="Proteomes" id="UP001431209">
    <property type="component" value="Unassembled WGS sequence"/>
</dbReference>
<keyword evidence="2" id="KW-0732">Signal</keyword>
<name>A0AAW2YL43_9EUKA</name>
<feature type="transmembrane region" description="Helical" evidence="1">
    <location>
        <begin position="195"/>
        <end position="226"/>
    </location>
</feature>
<reference evidence="3 5" key="1">
    <citation type="submission" date="2024-03" db="EMBL/GenBank/DDBJ databases">
        <title>The Acrasis kona genome and developmental transcriptomes reveal deep origins of eukaryotic multicellular pathways.</title>
        <authorList>
            <person name="Sheikh S."/>
            <person name="Fu C.-J."/>
            <person name="Brown M.W."/>
            <person name="Baldauf S.L."/>
        </authorList>
    </citation>
    <scope>NUCLEOTIDE SEQUENCE [LARGE SCALE GENOMIC DNA]</scope>
    <source>
        <strain evidence="3 5">ATCC MYA-3509</strain>
    </source>
</reference>
<evidence type="ECO:0000313" key="4">
    <source>
        <dbReference type="EMBL" id="KAL0478901.1"/>
    </source>
</evidence>
<accession>A0AAW2YL43</accession>
<feature type="signal peptide" evidence="2">
    <location>
        <begin position="1"/>
        <end position="19"/>
    </location>
</feature>
<keyword evidence="5" id="KW-1185">Reference proteome</keyword>
<evidence type="ECO:0000256" key="1">
    <source>
        <dbReference type="SAM" id="Phobius"/>
    </source>
</evidence>
<proteinExistence type="predicted"/>
<dbReference type="EMBL" id="JAOPGA020000262">
    <property type="protein sequence ID" value="KAL0477867.1"/>
    <property type="molecule type" value="Genomic_DNA"/>
</dbReference>